<evidence type="ECO:0000256" key="5">
    <source>
        <dbReference type="ARBA" id="ARBA00022741"/>
    </source>
</evidence>
<keyword evidence="7 9" id="KW-0067">ATP-binding</keyword>
<feature type="compositionally biased region" description="Basic residues" evidence="10">
    <location>
        <begin position="15"/>
        <end position="25"/>
    </location>
</feature>
<dbReference type="Pfam" id="PF01503">
    <property type="entry name" value="PRA-PH"/>
    <property type="match status" value="1"/>
</dbReference>
<keyword evidence="6 9" id="KW-0378">Hydrolase</keyword>
<dbReference type="GO" id="GO:0004636">
    <property type="term" value="F:phosphoribosyl-ATP diphosphatase activity"/>
    <property type="evidence" value="ECO:0007669"/>
    <property type="project" value="UniProtKB-EC"/>
</dbReference>
<evidence type="ECO:0000256" key="3">
    <source>
        <dbReference type="ARBA" id="ARBA00009392"/>
    </source>
</evidence>
<protein>
    <recommendedName>
        <fullName evidence="9">Phosphoribosyl-ATP pyrophosphatase</fullName>
        <shortName evidence="9">PRA-PH</shortName>
        <ecNumber evidence="9">3.6.1.31</ecNumber>
    </recommendedName>
</protein>
<keyword evidence="5 9" id="KW-0547">Nucleotide-binding</keyword>
<keyword evidence="8 9" id="KW-0368">Histidine biosynthesis</keyword>
<comment type="subcellular location">
    <subcellularLocation>
        <location evidence="9">Cytoplasm</location>
    </subcellularLocation>
</comment>
<keyword evidence="4 9" id="KW-0028">Amino-acid biosynthesis</keyword>
<organism evidence="11 12">
    <name type="scientific">Falsiroseomonas oleicola</name>
    <dbReference type="NCBI Taxonomy" id="2801474"/>
    <lineage>
        <taxon>Bacteria</taxon>
        <taxon>Pseudomonadati</taxon>
        <taxon>Pseudomonadota</taxon>
        <taxon>Alphaproteobacteria</taxon>
        <taxon>Acetobacterales</taxon>
        <taxon>Roseomonadaceae</taxon>
        <taxon>Falsiroseomonas</taxon>
    </lineage>
</organism>
<dbReference type="HAMAP" id="MF_01020">
    <property type="entry name" value="HisE"/>
    <property type="match status" value="1"/>
</dbReference>
<dbReference type="Proteomes" id="UP000689967">
    <property type="component" value="Unassembled WGS sequence"/>
</dbReference>
<dbReference type="PANTHER" id="PTHR42945">
    <property type="entry name" value="HISTIDINE BIOSYNTHESIS BIFUNCTIONAL PROTEIN"/>
    <property type="match status" value="1"/>
</dbReference>
<dbReference type="EMBL" id="JAERQM010000003">
    <property type="protein sequence ID" value="MBU8544726.1"/>
    <property type="molecule type" value="Genomic_DNA"/>
</dbReference>
<accession>A0ABS6H7P8</accession>
<dbReference type="RefSeq" id="WP_216876169.1">
    <property type="nucleotide sequence ID" value="NZ_JAERQM010000003.1"/>
</dbReference>
<comment type="catalytic activity">
    <reaction evidence="1 9">
        <text>1-(5-phospho-beta-D-ribosyl)-ATP + H2O = 1-(5-phospho-beta-D-ribosyl)-5'-AMP + diphosphate + H(+)</text>
        <dbReference type="Rhea" id="RHEA:22828"/>
        <dbReference type="ChEBI" id="CHEBI:15377"/>
        <dbReference type="ChEBI" id="CHEBI:15378"/>
        <dbReference type="ChEBI" id="CHEBI:33019"/>
        <dbReference type="ChEBI" id="CHEBI:59457"/>
        <dbReference type="ChEBI" id="CHEBI:73183"/>
        <dbReference type="EC" id="3.6.1.31"/>
    </reaction>
</comment>
<reference evidence="11 12" key="1">
    <citation type="submission" date="2021-01" db="EMBL/GenBank/DDBJ databases">
        <title>Roseomonas sp. nov, a bacterium isolated from an oil production mixture in Yumen Oilfield.</title>
        <authorList>
            <person name="Wu D."/>
        </authorList>
    </citation>
    <scope>NUCLEOTIDE SEQUENCE [LARGE SCALE GENOMIC DNA]</scope>
    <source>
        <strain evidence="11 12">ROY-5-3</strain>
    </source>
</reference>
<name>A0ABS6H7P8_9PROT</name>
<proteinExistence type="inferred from homology"/>
<gene>
    <name evidence="9" type="primary">hisE</name>
    <name evidence="11" type="ORF">JJQ90_13480</name>
</gene>
<keyword evidence="12" id="KW-1185">Reference proteome</keyword>
<evidence type="ECO:0000256" key="8">
    <source>
        <dbReference type="ARBA" id="ARBA00023102"/>
    </source>
</evidence>
<comment type="caution">
    <text evidence="11">The sequence shown here is derived from an EMBL/GenBank/DDBJ whole genome shotgun (WGS) entry which is preliminary data.</text>
</comment>
<dbReference type="CDD" id="cd11534">
    <property type="entry name" value="NTP-PPase_HisIE_like"/>
    <property type="match status" value="1"/>
</dbReference>
<evidence type="ECO:0000256" key="10">
    <source>
        <dbReference type="SAM" id="MobiDB-lite"/>
    </source>
</evidence>
<evidence type="ECO:0000256" key="2">
    <source>
        <dbReference type="ARBA" id="ARBA00005204"/>
    </source>
</evidence>
<evidence type="ECO:0000256" key="9">
    <source>
        <dbReference type="HAMAP-Rule" id="MF_01020"/>
    </source>
</evidence>
<evidence type="ECO:0000256" key="1">
    <source>
        <dbReference type="ARBA" id="ARBA00001460"/>
    </source>
</evidence>
<keyword evidence="9" id="KW-0963">Cytoplasm</keyword>
<dbReference type="EC" id="3.6.1.31" evidence="9"/>
<dbReference type="InterPro" id="IPR008179">
    <property type="entry name" value="HisE"/>
</dbReference>
<comment type="pathway">
    <text evidence="2 9">Amino-acid biosynthesis; L-histidine biosynthesis; L-histidine from 5-phospho-alpha-D-ribose 1-diphosphate: step 2/9.</text>
</comment>
<dbReference type="PANTHER" id="PTHR42945:SF1">
    <property type="entry name" value="HISTIDINE BIOSYNTHESIS BIFUNCTIONAL PROTEIN HIS7"/>
    <property type="match status" value="1"/>
</dbReference>
<feature type="compositionally biased region" description="Basic residues" evidence="10">
    <location>
        <begin position="34"/>
        <end position="44"/>
    </location>
</feature>
<comment type="similarity">
    <text evidence="3 9">Belongs to the PRA-PH family.</text>
</comment>
<dbReference type="NCBIfam" id="TIGR03188">
    <property type="entry name" value="histidine_hisI"/>
    <property type="match status" value="1"/>
</dbReference>
<sequence length="209" mass="21859">MAKTVKRAAAPKAVSKAKPKPKAAAKPRADKLKSAKPKATKLKPAKALRKSAKIAAALPIPASIPAPEKLARPRALDAGATALAPFSVAGADAAILDLLWQTVEARRQSGDIATSHSARLLSRGTPKVAQKLGEEAVECVIEATLGNRAATVLESADLLYHLIVVWVDAGITPTEVWTELARRQGISGIAEKAARPKALVRAAQTTKLP</sequence>
<feature type="region of interest" description="Disordered" evidence="10">
    <location>
        <begin position="1"/>
        <end position="44"/>
    </location>
</feature>
<dbReference type="InterPro" id="IPR021130">
    <property type="entry name" value="PRib-ATP_PPHydrolase-like"/>
</dbReference>
<evidence type="ECO:0000313" key="11">
    <source>
        <dbReference type="EMBL" id="MBU8544726.1"/>
    </source>
</evidence>
<evidence type="ECO:0000256" key="7">
    <source>
        <dbReference type="ARBA" id="ARBA00022840"/>
    </source>
</evidence>
<evidence type="ECO:0000313" key="12">
    <source>
        <dbReference type="Proteomes" id="UP000689967"/>
    </source>
</evidence>
<evidence type="ECO:0000256" key="4">
    <source>
        <dbReference type="ARBA" id="ARBA00022605"/>
    </source>
</evidence>
<dbReference type="NCBIfam" id="NF001613">
    <property type="entry name" value="PRK00400.1-5"/>
    <property type="match status" value="1"/>
</dbReference>
<evidence type="ECO:0000256" key="6">
    <source>
        <dbReference type="ARBA" id="ARBA00022801"/>
    </source>
</evidence>